<evidence type="ECO:0000313" key="2">
    <source>
        <dbReference type="Proteomes" id="UP001528411"/>
    </source>
</evidence>
<gene>
    <name evidence="1" type="ORF">PN838_00570</name>
</gene>
<keyword evidence="2" id="KW-1185">Reference proteome</keyword>
<dbReference type="Proteomes" id="UP001528411">
    <property type="component" value="Unassembled WGS sequence"/>
</dbReference>
<sequence length="77" mass="8925">MNDSKVPETISEWHEWLSEEETKTLESYLAKPANLIKEFRSERATSEDYKGREVLELLQNAADQAKESSVRGELLLR</sequence>
<evidence type="ECO:0000313" key="1">
    <source>
        <dbReference type="EMBL" id="MDC2887611.1"/>
    </source>
</evidence>
<comment type="caution">
    <text evidence="1">The sequence shown here is derived from an EMBL/GenBank/DDBJ whole genome shotgun (WGS) entry which is preliminary data.</text>
</comment>
<proteinExistence type="predicted"/>
<organism evidence="1 2">
    <name type="scientific">Psychrosphaera algicola</name>
    <dbReference type="NCBI Taxonomy" id="3023714"/>
    <lineage>
        <taxon>Bacteria</taxon>
        <taxon>Pseudomonadati</taxon>
        <taxon>Pseudomonadota</taxon>
        <taxon>Gammaproteobacteria</taxon>
        <taxon>Alteromonadales</taxon>
        <taxon>Pseudoalteromonadaceae</taxon>
        <taxon>Psychrosphaera</taxon>
    </lineage>
</organism>
<dbReference type="RefSeq" id="WP_272179435.1">
    <property type="nucleotide sequence ID" value="NZ_JAQOMS010000002.1"/>
</dbReference>
<accession>A0ABT5F7U6</accession>
<dbReference type="EMBL" id="JAQOMS010000002">
    <property type="protein sequence ID" value="MDC2887611.1"/>
    <property type="molecule type" value="Genomic_DNA"/>
</dbReference>
<name>A0ABT5F7U6_9GAMM</name>
<reference evidence="1 2" key="1">
    <citation type="submission" date="2023-01" db="EMBL/GenBank/DDBJ databases">
        <title>Psychrosphaera sp. nov., isolated from marine algae.</title>
        <authorList>
            <person name="Bayburt H."/>
            <person name="Choi B.J."/>
            <person name="Kim J.M."/>
            <person name="Choi D.G."/>
            <person name="Jeon C.O."/>
        </authorList>
    </citation>
    <scope>NUCLEOTIDE SEQUENCE [LARGE SCALE GENOMIC DNA]</scope>
    <source>
        <strain evidence="1 2">G1-22</strain>
    </source>
</reference>
<protein>
    <submittedName>
        <fullName evidence="1">Uncharacterized protein</fullName>
    </submittedName>
</protein>